<dbReference type="PANTHER" id="PTHR36115">
    <property type="entry name" value="PROLINE-RICH ANTIGEN HOMOLOG-RELATED"/>
    <property type="match status" value="1"/>
</dbReference>
<comment type="subcellular location">
    <subcellularLocation>
        <location evidence="1">Cell membrane</location>
        <topology evidence="1">Multi-pass membrane protein</topology>
    </subcellularLocation>
</comment>
<feature type="transmembrane region" description="Helical" evidence="6">
    <location>
        <begin position="70"/>
        <end position="93"/>
    </location>
</feature>
<sequence>MASSAQGKIANGDYMEVSMSKAAGVTPSAAGFWPRSAAFIVDCLVLAAIGVLAGLVLAEVFVRLGGYARLLGFVIALTYFGVTNSVLCGGQTLGKRLLGVRVVGKTGALLTLPQSLLRYSVLGIPFFLNGTQIDSSAATSPMGYVLSLLIFGGALSIIYLYVFNRQGRRSLHDLAAGSSVVMAQVPVAAVRPMPVRHVHLIVVCVLLIIAAILPVFTAQLAESDDYKDLLVAHKAVSAVPDVRSVMLVHNTLLGTPNGQSVVVQVNLSERRLEDATLAAHIAKVVLANDKKAAAMSAIHVTLLYGYDLGIASSWNSRSYQFTPKALGASSRVEAPR</sequence>
<evidence type="ECO:0000313" key="8">
    <source>
        <dbReference type="EMBL" id="UXA65500.1"/>
    </source>
</evidence>
<dbReference type="Proteomes" id="UP001058381">
    <property type="component" value="Chromosome"/>
</dbReference>
<keyword evidence="4 6" id="KW-1133">Transmembrane helix</keyword>
<feature type="transmembrane region" description="Helical" evidence="6">
    <location>
        <begin position="197"/>
        <end position="217"/>
    </location>
</feature>
<dbReference type="InterPro" id="IPR010432">
    <property type="entry name" value="RDD"/>
</dbReference>
<reference evidence="8" key="1">
    <citation type="submission" date="2022-04" db="EMBL/GenBank/DDBJ databases">
        <title>Xanthomonas prunicola pv. tritici, a pathogen causing a previously unreported foliar disease of wheat.</title>
        <authorList>
            <person name="Clavijo F."/>
            <person name="Curland R.D."/>
            <person name="Dill-Macky R."/>
            <person name="Pereyra S."/>
            <person name="Roman-Reyna V."/>
            <person name="Siri M.I."/>
        </authorList>
    </citation>
    <scope>NUCLEOTIDE SEQUENCE</scope>
    <source>
        <strain evidence="8">CIX249</strain>
    </source>
</reference>
<dbReference type="PANTHER" id="PTHR36115:SF4">
    <property type="entry name" value="MEMBRANE PROTEIN"/>
    <property type="match status" value="1"/>
</dbReference>
<keyword evidence="3 6" id="KW-0812">Transmembrane</keyword>
<organism evidence="8 9">
    <name type="scientific">Xanthomonas prunicola</name>
    <dbReference type="NCBI Taxonomy" id="2053930"/>
    <lineage>
        <taxon>Bacteria</taxon>
        <taxon>Pseudomonadati</taxon>
        <taxon>Pseudomonadota</taxon>
        <taxon>Gammaproteobacteria</taxon>
        <taxon>Lysobacterales</taxon>
        <taxon>Lysobacteraceae</taxon>
        <taxon>Xanthomonas</taxon>
    </lineage>
</organism>
<dbReference type="GO" id="GO:0005886">
    <property type="term" value="C:plasma membrane"/>
    <property type="evidence" value="ECO:0007669"/>
    <property type="project" value="UniProtKB-SubCell"/>
</dbReference>
<evidence type="ECO:0000313" key="9">
    <source>
        <dbReference type="Proteomes" id="UP001058381"/>
    </source>
</evidence>
<evidence type="ECO:0000256" key="6">
    <source>
        <dbReference type="SAM" id="Phobius"/>
    </source>
</evidence>
<evidence type="ECO:0000256" key="3">
    <source>
        <dbReference type="ARBA" id="ARBA00022692"/>
    </source>
</evidence>
<feature type="transmembrane region" description="Helical" evidence="6">
    <location>
        <begin position="142"/>
        <end position="162"/>
    </location>
</feature>
<evidence type="ECO:0000259" key="7">
    <source>
        <dbReference type="Pfam" id="PF06271"/>
    </source>
</evidence>
<keyword evidence="2" id="KW-1003">Cell membrane</keyword>
<dbReference type="Pfam" id="PF06271">
    <property type="entry name" value="RDD"/>
    <property type="match status" value="1"/>
</dbReference>
<gene>
    <name evidence="8" type="ORF">M0D43_00045</name>
</gene>
<name>A0A9Q9J2X1_9XANT</name>
<dbReference type="RefSeq" id="WP_252163067.1">
    <property type="nucleotide sequence ID" value="NZ_CP094827.1"/>
</dbReference>
<evidence type="ECO:0000256" key="1">
    <source>
        <dbReference type="ARBA" id="ARBA00004651"/>
    </source>
</evidence>
<dbReference type="GeneID" id="75149693"/>
<dbReference type="InterPro" id="IPR051791">
    <property type="entry name" value="Pra-immunoreactive"/>
</dbReference>
<protein>
    <submittedName>
        <fullName evidence="8">RDD family protein</fullName>
    </submittedName>
</protein>
<feature type="transmembrane region" description="Helical" evidence="6">
    <location>
        <begin position="37"/>
        <end position="58"/>
    </location>
</feature>
<accession>A0A9Q9J2X1</accession>
<evidence type="ECO:0000256" key="2">
    <source>
        <dbReference type="ARBA" id="ARBA00022475"/>
    </source>
</evidence>
<evidence type="ECO:0000256" key="5">
    <source>
        <dbReference type="ARBA" id="ARBA00023136"/>
    </source>
</evidence>
<keyword evidence="5 6" id="KW-0472">Membrane</keyword>
<proteinExistence type="predicted"/>
<evidence type="ECO:0000256" key="4">
    <source>
        <dbReference type="ARBA" id="ARBA00022989"/>
    </source>
</evidence>
<feature type="domain" description="RDD" evidence="7">
    <location>
        <begin position="30"/>
        <end position="177"/>
    </location>
</feature>
<dbReference type="EMBL" id="CP096142">
    <property type="protein sequence ID" value="UXA65500.1"/>
    <property type="molecule type" value="Genomic_DNA"/>
</dbReference>
<dbReference type="AlphaFoldDB" id="A0A9Q9J2X1"/>